<dbReference type="AlphaFoldDB" id="A0A2S8A4M4"/>
<evidence type="ECO:0000313" key="7">
    <source>
        <dbReference type="Proteomes" id="UP000238042"/>
    </source>
</evidence>
<evidence type="ECO:0000256" key="4">
    <source>
        <dbReference type="SAM" id="SignalP"/>
    </source>
</evidence>
<dbReference type="PANTHER" id="PTHR47566:SF1">
    <property type="entry name" value="PROTEIN NUD1"/>
    <property type="match status" value="1"/>
</dbReference>
<evidence type="ECO:0000256" key="1">
    <source>
        <dbReference type="ARBA" id="ARBA00022614"/>
    </source>
</evidence>
<dbReference type="NCBIfam" id="TIGR04183">
    <property type="entry name" value="Por_Secre_tail"/>
    <property type="match status" value="1"/>
</dbReference>
<dbReference type="PANTHER" id="PTHR47566">
    <property type="match status" value="1"/>
</dbReference>
<feature type="chain" id="PRO_5015647076" description="Secretion system C-terminal sorting domain-containing protein" evidence="4">
    <location>
        <begin position="21"/>
        <end position="544"/>
    </location>
</feature>
<dbReference type="Proteomes" id="UP000238042">
    <property type="component" value="Unassembled WGS sequence"/>
</dbReference>
<accession>A0A2S8A4M4</accession>
<dbReference type="OrthoDB" id="3179827at2"/>
<keyword evidence="3" id="KW-0677">Repeat</keyword>
<dbReference type="Gene3D" id="3.80.10.10">
    <property type="entry name" value="Ribonuclease Inhibitor"/>
    <property type="match status" value="1"/>
</dbReference>
<dbReference type="EMBL" id="PSZM01000047">
    <property type="protein sequence ID" value="PQL89502.1"/>
    <property type="molecule type" value="Genomic_DNA"/>
</dbReference>
<evidence type="ECO:0000259" key="5">
    <source>
        <dbReference type="Pfam" id="PF18962"/>
    </source>
</evidence>
<dbReference type="RefSeq" id="WP_105247879.1">
    <property type="nucleotide sequence ID" value="NZ_PSZM01000047.1"/>
</dbReference>
<feature type="domain" description="Secretion system C-terminal sorting" evidence="5">
    <location>
        <begin position="475"/>
        <end position="542"/>
    </location>
</feature>
<dbReference type="Pfam" id="PF18962">
    <property type="entry name" value="Por_Secre_tail"/>
    <property type="match status" value="1"/>
</dbReference>
<feature type="signal peptide" evidence="4">
    <location>
        <begin position="1"/>
        <end position="20"/>
    </location>
</feature>
<comment type="caution">
    <text evidence="6">The sequence shown here is derived from an EMBL/GenBank/DDBJ whole genome shotgun (WGS) entry which is preliminary data.</text>
</comment>
<keyword evidence="1" id="KW-0433">Leucine-rich repeat</keyword>
<evidence type="ECO:0000256" key="2">
    <source>
        <dbReference type="ARBA" id="ARBA00022729"/>
    </source>
</evidence>
<gene>
    <name evidence="6" type="ORF">C4S77_12745</name>
</gene>
<keyword evidence="7" id="KW-1185">Reference proteome</keyword>
<dbReference type="InterPro" id="IPR032675">
    <property type="entry name" value="LRR_dom_sf"/>
</dbReference>
<evidence type="ECO:0000256" key="3">
    <source>
        <dbReference type="ARBA" id="ARBA00022737"/>
    </source>
</evidence>
<proteinExistence type="predicted"/>
<dbReference type="SUPFAM" id="SSF52058">
    <property type="entry name" value="L domain-like"/>
    <property type="match status" value="1"/>
</dbReference>
<keyword evidence="2 4" id="KW-0732">Signal</keyword>
<dbReference type="InterPro" id="IPR052574">
    <property type="entry name" value="CDIRP"/>
</dbReference>
<dbReference type="GO" id="GO:0035591">
    <property type="term" value="F:signaling adaptor activity"/>
    <property type="evidence" value="ECO:0007669"/>
    <property type="project" value="TreeGrafter"/>
</dbReference>
<organism evidence="6 7">
    <name type="scientific">Apibacter adventoris</name>
    <dbReference type="NCBI Taxonomy" id="1679466"/>
    <lineage>
        <taxon>Bacteria</taxon>
        <taxon>Pseudomonadati</taxon>
        <taxon>Bacteroidota</taxon>
        <taxon>Flavobacteriia</taxon>
        <taxon>Flavobacteriales</taxon>
        <taxon>Weeksellaceae</taxon>
        <taxon>Apibacter</taxon>
    </lineage>
</organism>
<sequence>MKKILIFMLLGCFISTQVLASGSPSAKQTYLKKNFTAPTTSNYDPMDVFGLLTFLMQYSEVTGKYNYEVQGITWEEMAAAISGNPDVIFVKLIGKLPEISPNLAWEKVGNSRVLTHLEFNKDSLTGIFDGKYFKNLKIFVLWHTQITSIDISKNINLVTLMCNLNKLTKLDVSHNSNLQNLSISGNKLNYIDVSKNKNLVILNCADNQLTNLDISKNTNLKELRVQYNHQLISLDVSKNTKLEILDITWTPLTSLDVSKNPNLKSLSCNNISELKSLDISKNPNLEWLSCRYTSINSLDVSNNPKLKILYCNSNYRLTTLDLSKNPNLEQLQCYVNKLKFSTLKGDFSKLDYKFSKLGPQASLYGGTKGFFELIDLSSEYNINGTLTTFKWYDAATNQEVTMFAANGTFYASPANAGKTLICKMTNASYPTLTLEYEVTITNSMTQGFSAKTRDFKIPENFTLTGPEAETSNLKIYPNPVIDVLKINTPSQIESVSIYDYSGNEVKKVSPVINKEVNLQGLSSGNYILTVKTSQGTITKKIIKK</sequence>
<dbReference type="InterPro" id="IPR026444">
    <property type="entry name" value="Secre_tail"/>
</dbReference>
<protein>
    <recommendedName>
        <fullName evidence="5">Secretion system C-terminal sorting domain-containing protein</fullName>
    </recommendedName>
</protein>
<reference evidence="6 7" key="1">
    <citation type="submission" date="2018-02" db="EMBL/GenBank/DDBJ databases">
        <title>Genome sequences of Apibacter spp., gut symbionts of Asian honey bees.</title>
        <authorList>
            <person name="Kwong W.K."/>
            <person name="Steele M.I."/>
            <person name="Moran N.A."/>
        </authorList>
    </citation>
    <scope>NUCLEOTIDE SEQUENCE [LARGE SCALE GENOMIC DNA]</scope>
    <source>
        <strain evidence="7">wkB301</strain>
    </source>
</reference>
<name>A0A2S8A4M4_9FLAO</name>
<evidence type="ECO:0000313" key="6">
    <source>
        <dbReference type="EMBL" id="PQL89502.1"/>
    </source>
</evidence>